<dbReference type="EMBL" id="CP062222">
    <property type="protein sequence ID" value="QTC93226.1"/>
    <property type="molecule type" value="Genomic_DNA"/>
</dbReference>
<dbReference type="KEGG" id="bgoe:IFJ75_06125"/>
<evidence type="ECO:0000313" key="3">
    <source>
        <dbReference type="Proteomes" id="UP000663918"/>
    </source>
</evidence>
<protein>
    <submittedName>
        <fullName evidence="2">DUF2155 domain-containing protein</fullName>
    </submittedName>
</protein>
<feature type="compositionally biased region" description="Basic and acidic residues" evidence="1">
    <location>
        <begin position="86"/>
        <end position="99"/>
    </location>
</feature>
<organism evidence="2 3">
    <name type="scientific">Brevundimonas goettingensis</name>
    <dbReference type="NCBI Taxonomy" id="2774190"/>
    <lineage>
        <taxon>Bacteria</taxon>
        <taxon>Pseudomonadati</taxon>
        <taxon>Pseudomonadota</taxon>
        <taxon>Alphaproteobacteria</taxon>
        <taxon>Caulobacterales</taxon>
        <taxon>Caulobacteraceae</taxon>
        <taxon>Brevundimonas</taxon>
    </lineage>
</organism>
<dbReference type="Proteomes" id="UP000663918">
    <property type="component" value="Chromosome"/>
</dbReference>
<proteinExistence type="predicted"/>
<sequence>MGLAVVALTVVGAGGVVVAGGLQNSPPQDARPSADPVGDILRNAPPVETAPAGAPAPAAPVAIVPTAPVDMAAAPQETAADEAEAKDDAKVPAEEKIQEADTPLPRQRRRVAIIEAIDKITADRMRFEVVVGGRAVRFNDSLIFSVRACEVSADNELVSDAIAYVDVSLEPKGTTTVREPRQIFRGWMFASTPAISGLQHPLYDAWVVGCKA</sequence>
<evidence type="ECO:0000313" key="2">
    <source>
        <dbReference type="EMBL" id="QTC93226.1"/>
    </source>
</evidence>
<name>A0A975C3L3_9CAUL</name>
<evidence type="ECO:0000256" key="1">
    <source>
        <dbReference type="SAM" id="MobiDB-lite"/>
    </source>
</evidence>
<dbReference type="Pfam" id="PF09923">
    <property type="entry name" value="DUF2155"/>
    <property type="match status" value="1"/>
</dbReference>
<feature type="region of interest" description="Disordered" evidence="1">
    <location>
        <begin position="73"/>
        <end position="102"/>
    </location>
</feature>
<reference evidence="2" key="1">
    <citation type="submission" date="2020-09" db="EMBL/GenBank/DDBJ databases">
        <title>Brevundimonas sp. LVF2 isolated from a puddle in Goettingen, Germany.</title>
        <authorList>
            <person name="Friedrich I."/>
            <person name="Klassen A."/>
            <person name="Hannes N."/>
            <person name="Schneider D."/>
            <person name="Hertel R."/>
            <person name="Daniel R."/>
        </authorList>
    </citation>
    <scope>NUCLEOTIDE SEQUENCE</scope>
    <source>
        <strain evidence="2">LVF2</strain>
    </source>
</reference>
<dbReference type="AlphaFoldDB" id="A0A975C3L3"/>
<dbReference type="InterPro" id="IPR019225">
    <property type="entry name" value="DUF2155"/>
</dbReference>
<gene>
    <name evidence="2" type="ORF">IFJ75_06125</name>
</gene>
<keyword evidence="3" id="KW-1185">Reference proteome</keyword>
<feature type="region of interest" description="Disordered" evidence="1">
    <location>
        <begin position="21"/>
        <end position="54"/>
    </location>
</feature>
<feature type="compositionally biased region" description="Low complexity" evidence="1">
    <location>
        <begin position="44"/>
        <end position="54"/>
    </location>
</feature>
<accession>A0A975C3L3</accession>